<proteinExistence type="predicted"/>
<reference evidence="2 3" key="1">
    <citation type="submission" date="2023-11" db="EMBL/GenBank/DDBJ databases">
        <title>MicrobeMod: A computational toolkit for identifying prokaryotic methylation and restriction-modification with nanopore sequencing.</title>
        <authorList>
            <person name="Crits-Christoph A."/>
            <person name="Kang S.C."/>
            <person name="Lee H."/>
            <person name="Ostrov N."/>
        </authorList>
    </citation>
    <scope>NUCLEOTIDE SEQUENCE [LARGE SCALE GENOMIC DNA]</scope>
    <source>
        <strain evidence="2 3">DSMZ 16071</strain>
    </source>
</reference>
<evidence type="ECO:0000313" key="2">
    <source>
        <dbReference type="EMBL" id="WQG84487.1"/>
    </source>
</evidence>
<dbReference type="EMBL" id="CP140158">
    <property type="protein sequence ID" value="WQG84487.1"/>
    <property type="molecule type" value="Genomic_DNA"/>
</dbReference>
<gene>
    <name evidence="2" type="ORF">SR900_08415</name>
</gene>
<dbReference type="RefSeq" id="WP_322500058.1">
    <property type="nucleotide sequence ID" value="NZ_CP140158.1"/>
</dbReference>
<feature type="domain" description="Immunity MXAN-0049 protein" evidence="1">
    <location>
        <begin position="119"/>
        <end position="204"/>
    </location>
</feature>
<dbReference type="InterPro" id="IPR012433">
    <property type="entry name" value="Imm11"/>
</dbReference>
<evidence type="ECO:0000259" key="1">
    <source>
        <dbReference type="Pfam" id="PF07791"/>
    </source>
</evidence>
<keyword evidence="3" id="KW-1185">Reference proteome</keyword>
<name>A0ABZ0X1M4_9GAMM</name>
<accession>A0ABZ0X1M4</accession>
<dbReference type="Proteomes" id="UP001324185">
    <property type="component" value="Chromosome"/>
</dbReference>
<organism evidence="2 3">
    <name type="scientific">Kangiella aquimarina</name>
    <dbReference type="NCBI Taxonomy" id="261965"/>
    <lineage>
        <taxon>Bacteria</taxon>
        <taxon>Pseudomonadati</taxon>
        <taxon>Pseudomonadota</taxon>
        <taxon>Gammaproteobacteria</taxon>
        <taxon>Kangiellales</taxon>
        <taxon>Kangiellaceae</taxon>
        <taxon>Kangiella</taxon>
    </lineage>
</organism>
<sequence>MERRYSQKNRIQSIINMFYEWSYPNLTYAGYLAVSESDDEKMQWYDPLMGVPLPTSMNEWEPPLLEQYLGDGKKKRKPSPIGDAPSSGVIHLVSQKAVDALSDIFDKHAKLYPVKLKDAPNEDFYMIVVTTEVDCLDREKSTGKRTGYEKRPEYFSSIHTWVFDESKLEGVDLFVLPDSKTTCYVSERFKQRVLYSGLKGFGFVKEFWDDEPLIS</sequence>
<protein>
    <recommendedName>
        <fullName evidence="1">Immunity MXAN-0049 protein domain-containing protein</fullName>
    </recommendedName>
</protein>
<dbReference type="Pfam" id="PF07791">
    <property type="entry name" value="Imm11"/>
    <property type="match status" value="1"/>
</dbReference>
<evidence type="ECO:0000313" key="3">
    <source>
        <dbReference type="Proteomes" id="UP001324185"/>
    </source>
</evidence>